<reference evidence="5 6" key="1">
    <citation type="journal article" date="2014" name="PLoS ONE">
        <title>De novo Genome Assembly of the Fungal Plant Pathogen Pyrenophora semeniperda.</title>
        <authorList>
            <person name="Soliai M.M."/>
            <person name="Meyer S.E."/>
            <person name="Udall J.A."/>
            <person name="Elzinga D.E."/>
            <person name="Hermansen R.A."/>
            <person name="Bodily P.M."/>
            <person name="Hart A.A."/>
            <person name="Coleman C.E."/>
        </authorList>
    </citation>
    <scope>NUCLEOTIDE SEQUENCE [LARGE SCALE GENOMIC DNA]</scope>
    <source>
        <strain evidence="5 6">CCB06</strain>
        <tissue evidence="5">Mycelium</tissue>
    </source>
</reference>
<evidence type="ECO:0000259" key="1">
    <source>
        <dbReference type="Pfam" id="PF00550"/>
    </source>
</evidence>
<dbReference type="InterPro" id="IPR036736">
    <property type="entry name" value="ACP-like_sf"/>
</dbReference>
<feature type="domain" description="DUF8212" evidence="4">
    <location>
        <begin position="254"/>
        <end position="278"/>
    </location>
</feature>
<evidence type="ECO:0000259" key="3">
    <source>
        <dbReference type="Pfam" id="PF06985"/>
    </source>
</evidence>
<dbReference type="InterPro" id="IPR001031">
    <property type="entry name" value="Thioesterase"/>
</dbReference>
<protein>
    <submittedName>
        <fullName evidence="5">Conidial yellow pigment biosynthesis polyketide synthase</fullName>
    </submittedName>
</protein>
<name>A0A3M7MBN3_9PLEO</name>
<feature type="domain" description="Carrier" evidence="1">
    <location>
        <begin position="447"/>
        <end position="512"/>
    </location>
</feature>
<dbReference type="SUPFAM" id="SSF47336">
    <property type="entry name" value="ACP-like"/>
    <property type="match status" value="1"/>
</dbReference>
<feature type="domain" description="Heterokaryon incompatibility" evidence="3">
    <location>
        <begin position="22"/>
        <end position="111"/>
    </location>
</feature>
<dbReference type="SUPFAM" id="SSF53474">
    <property type="entry name" value="alpha/beta-Hydrolases"/>
    <property type="match status" value="1"/>
</dbReference>
<accession>A0A3M7MBN3</accession>
<evidence type="ECO:0000259" key="4">
    <source>
        <dbReference type="Pfam" id="PF26640"/>
    </source>
</evidence>
<dbReference type="Gene3D" id="1.10.1200.10">
    <property type="entry name" value="ACP-like"/>
    <property type="match status" value="1"/>
</dbReference>
<dbReference type="InterPro" id="IPR010730">
    <property type="entry name" value="HET"/>
</dbReference>
<evidence type="ECO:0000259" key="2">
    <source>
        <dbReference type="Pfam" id="PF00975"/>
    </source>
</evidence>
<evidence type="ECO:0000313" key="6">
    <source>
        <dbReference type="Proteomes" id="UP000265663"/>
    </source>
</evidence>
<dbReference type="AlphaFoldDB" id="A0A3M7MBN3"/>
<dbReference type="InterPro" id="IPR029058">
    <property type="entry name" value="AB_hydrolase_fold"/>
</dbReference>
<dbReference type="Gene3D" id="3.40.50.1820">
    <property type="entry name" value="alpha/beta hydrolase"/>
    <property type="match status" value="1"/>
</dbReference>
<keyword evidence="6" id="KW-1185">Reference proteome</keyword>
<dbReference type="InterPro" id="IPR058525">
    <property type="entry name" value="DUF8212"/>
</dbReference>
<feature type="domain" description="Thioesterase" evidence="2">
    <location>
        <begin position="576"/>
        <end position="798"/>
    </location>
</feature>
<evidence type="ECO:0000313" key="5">
    <source>
        <dbReference type="EMBL" id="RMZ71925.1"/>
    </source>
</evidence>
<sequence>MWLLDVKAIELHEFIGDNIPVYAILSHRWGVEEVSFVEMRKPKYRENAKRKAGFNKIEKCCAQAEKDGYKWAWIDSCCIDKRSSAELTEAINSMFQWYKLSDRCYVYLSDVSGGNEAIQRLNESQWFTRGWTLQELLGPKTIVFFTQDWVPIGYKVNWKIYKTKSVSSVGDAKFDGLNTDNFLPHADLADKLSTITDIPVDFLIGEKSPWQACIAQRMFWASRRETTREEDRAYSLMGLFDVNMPILYGEGLEKAFTRLQNEIMRKTPDQSILLWYHADTTSYRLLAESPDCFRNSGKIMSLGQGASLSVGVATNWSSFYMTNIGLRITLPIINTAGCDNFGSGERTQASLNCVIHNGDGVPQKIGLNLLFLNNSLEGDPIFTCYRPCKWIYSVGTGRPTRIFLCGNDYISSRKESLNSIVTTPGAEIEHSAVKGSYNDDENLQGIIRSIITDEMDFAIEELISFRGNWEDLGMDSLVALCVVARLRDKTGLPIPSDLFKTATSLEEVERALGVIPPPKWPAASKVPNFDAGPDIGSSETWLTVQPSMPMNIINNCPHRKATSVLLQGNLRRASKRIFMVPDATGSAICYIGINLLLQDWAVFGLNSPFLKTPEEYNGGVHKMAAKFIEEMKRRQPTGPYVLAGWSAGGIMAYEIVYQLTIAGEDVEKLIIIDACWSLTTNPLSKSLHAWFLGLVFNDVTKISSRWLLHFAASTTALSEYTAQPIPKEKCPKVVIIWGEDGVCKVPADPEPDFYPASAGHARFLLDNRMELGPNGWDEYLDVNKMQIRHVPGNHFSMMRGDLNHT</sequence>
<dbReference type="PANTHER" id="PTHR10622:SF10">
    <property type="entry name" value="HET DOMAIN-CONTAINING PROTEIN"/>
    <property type="match status" value="1"/>
</dbReference>
<dbReference type="PANTHER" id="PTHR10622">
    <property type="entry name" value="HET DOMAIN-CONTAINING PROTEIN"/>
    <property type="match status" value="1"/>
</dbReference>
<dbReference type="Pfam" id="PF00550">
    <property type="entry name" value="PP-binding"/>
    <property type="match status" value="1"/>
</dbReference>
<dbReference type="Proteomes" id="UP000265663">
    <property type="component" value="Unassembled WGS sequence"/>
</dbReference>
<proteinExistence type="predicted"/>
<dbReference type="OrthoDB" id="20872at2759"/>
<dbReference type="Pfam" id="PF06985">
    <property type="entry name" value="HET"/>
    <property type="match status" value="1"/>
</dbReference>
<organism evidence="5 6">
    <name type="scientific">Pyrenophora seminiperda CCB06</name>
    <dbReference type="NCBI Taxonomy" id="1302712"/>
    <lineage>
        <taxon>Eukaryota</taxon>
        <taxon>Fungi</taxon>
        <taxon>Dikarya</taxon>
        <taxon>Ascomycota</taxon>
        <taxon>Pezizomycotina</taxon>
        <taxon>Dothideomycetes</taxon>
        <taxon>Pleosporomycetidae</taxon>
        <taxon>Pleosporales</taxon>
        <taxon>Pleosporineae</taxon>
        <taxon>Pleosporaceae</taxon>
        <taxon>Pyrenophora</taxon>
    </lineage>
</organism>
<dbReference type="InterPro" id="IPR009081">
    <property type="entry name" value="PP-bd_ACP"/>
</dbReference>
<dbReference type="Pfam" id="PF00975">
    <property type="entry name" value="Thioesterase"/>
    <property type="match status" value="1"/>
</dbReference>
<gene>
    <name evidence="5" type="ORF">GMOD_00009284</name>
</gene>
<dbReference type="Pfam" id="PF26640">
    <property type="entry name" value="DUF8212"/>
    <property type="match status" value="1"/>
</dbReference>
<dbReference type="EMBL" id="KE747828">
    <property type="protein sequence ID" value="RMZ71925.1"/>
    <property type="molecule type" value="Genomic_DNA"/>
</dbReference>